<dbReference type="Proteomes" id="UP000248817">
    <property type="component" value="Unassembled WGS sequence"/>
</dbReference>
<gene>
    <name evidence="1" type="ORF">BP00DRAFT_41147</name>
</gene>
<evidence type="ECO:0000313" key="2">
    <source>
        <dbReference type="Proteomes" id="UP000248817"/>
    </source>
</evidence>
<dbReference type="AlphaFoldDB" id="A0A2V5J8V2"/>
<proteinExistence type="predicted"/>
<dbReference type="EMBL" id="KZ825474">
    <property type="protein sequence ID" value="PYI34657.1"/>
    <property type="molecule type" value="Genomic_DNA"/>
</dbReference>
<keyword evidence="2" id="KW-1185">Reference proteome</keyword>
<sequence length="94" mass="10307">MRYPSHDCSCVCIGREAAIMQRFIARYDRGGSLSVPDLTAQSIQLCLPSSQLRRNTRVPSSGSGNGSLYSAALIVYGVTWYSVHSTDNVVQELH</sequence>
<accession>A0A2V5J8V2</accession>
<organism evidence="1 2">
    <name type="scientific">Aspergillus indologenus CBS 114.80</name>
    <dbReference type="NCBI Taxonomy" id="1450541"/>
    <lineage>
        <taxon>Eukaryota</taxon>
        <taxon>Fungi</taxon>
        <taxon>Dikarya</taxon>
        <taxon>Ascomycota</taxon>
        <taxon>Pezizomycotina</taxon>
        <taxon>Eurotiomycetes</taxon>
        <taxon>Eurotiomycetidae</taxon>
        <taxon>Eurotiales</taxon>
        <taxon>Aspergillaceae</taxon>
        <taxon>Aspergillus</taxon>
        <taxon>Aspergillus subgen. Circumdati</taxon>
    </lineage>
</organism>
<evidence type="ECO:0000313" key="1">
    <source>
        <dbReference type="EMBL" id="PYI34657.1"/>
    </source>
</evidence>
<reference evidence="1 2" key="1">
    <citation type="submission" date="2018-02" db="EMBL/GenBank/DDBJ databases">
        <title>The genomes of Aspergillus section Nigri reveals drivers in fungal speciation.</title>
        <authorList>
            <consortium name="DOE Joint Genome Institute"/>
            <person name="Vesth T.C."/>
            <person name="Nybo J."/>
            <person name="Theobald S."/>
            <person name="Brandl J."/>
            <person name="Frisvad J.C."/>
            <person name="Nielsen K.F."/>
            <person name="Lyhne E.K."/>
            <person name="Kogle M.E."/>
            <person name="Kuo A."/>
            <person name="Riley R."/>
            <person name="Clum A."/>
            <person name="Nolan M."/>
            <person name="Lipzen A."/>
            <person name="Salamov A."/>
            <person name="Henrissat B."/>
            <person name="Wiebenga A."/>
            <person name="De vries R.P."/>
            <person name="Grigoriev I.V."/>
            <person name="Mortensen U.H."/>
            <person name="Andersen M.R."/>
            <person name="Baker S.E."/>
        </authorList>
    </citation>
    <scope>NUCLEOTIDE SEQUENCE [LARGE SCALE GENOMIC DNA]</scope>
    <source>
        <strain evidence="1 2">CBS 114.80</strain>
    </source>
</reference>
<name>A0A2V5J8V2_9EURO</name>
<protein>
    <submittedName>
        <fullName evidence="1">Uncharacterized protein</fullName>
    </submittedName>
</protein>